<comment type="similarity">
    <text evidence="1">Belongs to the GSP E family.</text>
</comment>
<dbReference type="Gene3D" id="3.40.50.300">
    <property type="entry name" value="P-loop containing nucleotide triphosphate hydrolases"/>
    <property type="match status" value="1"/>
</dbReference>
<gene>
    <name evidence="4" type="ORF">Ana3638_20560</name>
</gene>
<evidence type="ECO:0000313" key="4">
    <source>
        <dbReference type="EMBL" id="QHQ62876.1"/>
    </source>
</evidence>
<name>A0A6P1TT27_9FIRM</name>
<keyword evidence="2" id="KW-0472">Membrane</keyword>
<feature type="transmembrane region" description="Helical" evidence="2">
    <location>
        <begin position="5"/>
        <end position="23"/>
    </location>
</feature>
<dbReference type="SUPFAM" id="SSF52540">
    <property type="entry name" value="P-loop containing nucleoside triphosphate hydrolases"/>
    <property type="match status" value="1"/>
</dbReference>
<dbReference type="Proteomes" id="UP000464314">
    <property type="component" value="Chromosome"/>
</dbReference>
<dbReference type="Pfam" id="PF00437">
    <property type="entry name" value="T2SSE"/>
    <property type="match status" value="1"/>
</dbReference>
<keyword evidence="5" id="KW-1185">Reference proteome</keyword>
<dbReference type="InterPro" id="IPR027417">
    <property type="entry name" value="P-loop_NTPase"/>
</dbReference>
<dbReference type="AlphaFoldDB" id="A0A6P1TT27"/>
<dbReference type="InterPro" id="IPR001482">
    <property type="entry name" value="T2SS/T4SS_dom"/>
</dbReference>
<dbReference type="RefSeq" id="WP_161839698.1">
    <property type="nucleotide sequence ID" value="NZ_CP048000.1"/>
</dbReference>
<proteinExistence type="inferred from homology"/>
<evidence type="ECO:0000256" key="1">
    <source>
        <dbReference type="ARBA" id="ARBA00006611"/>
    </source>
</evidence>
<evidence type="ECO:0000313" key="5">
    <source>
        <dbReference type="Proteomes" id="UP000464314"/>
    </source>
</evidence>
<keyword evidence="2" id="KW-1133">Transmembrane helix</keyword>
<sequence length="604" mass="70192">MIFNLILIIIISGLALFRFYFIGKRDSSVPAELNVDPYRIPYLVNEVKNTFEGILNKNIADLNLNKAETMKRAKIKSLIRKNLRSCSYGDVGAKEYVKDYIKEILLKDLDIKEGNIDRIIPFTNRNLLTLQDKFEILLYIFKKQYEYDALSMLINMYHLADLKKDGDEGHYEITKEEIEEIYDLECQNLLFTDKLEVLTQRIYQLYKGFGVIDEIRDMKIDGVSGGISGIPFDFYTYQADNFNAMDGKNLNAYNSIWIFYQGKTTHLSFLGFGSQHELIRVCRNIYRYGNPGQLSEARGFIANDMKDGSRVVTFRPPFSDRWAFFVRKHDSILDMDINNIIKDEGRETLIEILKWMVRGCLVIVITGEMGSGKTTLLKLMIQYIRRSFTLRIHEQIFELNLSRVYPKLNILTLRETDTISGQDTLDIMKKTDGTVIILGEVASHTAANWLVETAQISKMTMCSHHAQTTEDLVDHLKISQLRVGGFHNEFLAEEQVVKAVNIDIHMENQNGHRYISRITEIIPITDKEYPSDLRPAALEFFKRNTDRRAYITKDIIRFENGKYVLKNNFSSRANDRILRNLDDLEQEEYLRLFQPGEQEGMVYE</sequence>
<feature type="domain" description="Bacterial type II secretion system protein E" evidence="3">
    <location>
        <begin position="349"/>
        <end position="475"/>
    </location>
</feature>
<evidence type="ECO:0000256" key="2">
    <source>
        <dbReference type="SAM" id="Phobius"/>
    </source>
</evidence>
<evidence type="ECO:0000259" key="3">
    <source>
        <dbReference type="Pfam" id="PF00437"/>
    </source>
</evidence>
<dbReference type="KEGG" id="anr:Ana3638_20560"/>
<organism evidence="4 5">
    <name type="scientific">Anaerocolumna sedimenticola</name>
    <dbReference type="NCBI Taxonomy" id="2696063"/>
    <lineage>
        <taxon>Bacteria</taxon>
        <taxon>Bacillati</taxon>
        <taxon>Bacillota</taxon>
        <taxon>Clostridia</taxon>
        <taxon>Lachnospirales</taxon>
        <taxon>Lachnospiraceae</taxon>
        <taxon>Anaerocolumna</taxon>
    </lineage>
</organism>
<reference evidence="4 5" key="1">
    <citation type="submission" date="2020-01" db="EMBL/GenBank/DDBJ databases">
        <title>Genome analysis of Anaerocolumna sp. CBA3638.</title>
        <authorList>
            <person name="Kim J."/>
            <person name="Roh S.W."/>
        </authorList>
    </citation>
    <scope>NUCLEOTIDE SEQUENCE [LARGE SCALE GENOMIC DNA]</scope>
    <source>
        <strain evidence="4 5">CBA3638</strain>
    </source>
</reference>
<protein>
    <submittedName>
        <fullName evidence="4">Pilus assembly protein CpaF</fullName>
    </submittedName>
</protein>
<accession>A0A6P1TT27</accession>
<dbReference type="EMBL" id="CP048000">
    <property type="protein sequence ID" value="QHQ62876.1"/>
    <property type="molecule type" value="Genomic_DNA"/>
</dbReference>
<keyword evidence="2" id="KW-0812">Transmembrane</keyword>